<evidence type="ECO:0000313" key="3">
    <source>
        <dbReference type="Proteomes" id="UP000054564"/>
    </source>
</evidence>
<feature type="signal peptide" evidence="1">
    <location>
        <begin position="1"/>
        <end position="20"/>
    </location>
</feature>
<dbReference type="AlphaFoldDB" id="A0A0L0UPL6"/>
<comment type="caution">
    <text evidence="2">The sequence shown here is derived from an EMBL/GenBank/DDBJ whole genome shotgun (WGS) entry which is preliminary data.</text>
</comment>
<feature type="non-terminal residue" evidence="2">
    <location>
        <position position="95"/>
    </location>
</feature>
<organism evidence="2 3">
    <name type="scientific">Puccinia striiformis f. sp. tritici PST-78</name>
    <dbReference type="NCBI Taxonomy" id="1165861"/>
    <lineage>
        <taxon>Eukaryota</taxon>
        <taxon>Fungi</taxon>
        <taxon>Dikarya</taxon>
        <taxon>Basidiomycota</taxon>
        <taxon>Pucciniomycotina</taxon>
        <taxon>Pucciniomycetes</taxon>
        <taxon>Pucciniales</taxon>
        <taxon>Pucciniaceae</taxon>
        <taxon>Puccinia</taxon>
    </lineage>
</organism>
<feature type="non-terminal residue" evidence="2">
    <location>
        <position position="1"/>
    </location>
</feature>
<feature type="chain" id="PRO_5005548850" evidence="1">
    <location>
        <begin position="21"/>
        <end position="95"/>
    </location>
</feature>
<protein>
    <submittedName>
        <fullName evidence="2">Uncharacterized protein</fullName>
    </submittedName>
</protein>
<dbReference type="Proteomes" id="UP000054564">
    <property type="component" value="Unassembled WGS sequence"/>
</dbReference>
<proteinExistence type="predicted"/>
<evidence type="ECO:0000256" key="1">
    <source>
        <dbReference type="SAM" id="SignalP"/>
    </source>
</evidence>
<evidence type="ECO:0000313" key="2">
    <source>
        <dbReference type="EMBL" id="KNE89002.1"/>
    </source>
</evidence>
<dbReference type="EMBL" id="AJIL01000599">
    <property type="protein sequence ID" value="KNE89002.1"/>
    <property type="molecule type" value="Genomic_DNA"/>
</dbReference>
<reference evidence="3" key="1">
    <citation type="submission" date="2014-03" db="EMBL/GenBank/DDBJ databases">
        <title>The Genome Sequence of Puccinia striiformis f. sp. tritici PST-78.</title>
        <authorList>
            <consortium name="The Broad Institute Genome Sequencing Platform"/>
            <person name="Cuomo C."/>
            <person name="Hulbert S."/>
            <person name="Chen X."/>
            <person name="Walker B."/>
            <person name="Young S.K."/>
            <person name="Zeng Q."/>
            <person name="Gargeya S."/>
            <person name="Fitzgerald M."/>
            <person name="Haas B."/>
            <person name="Abouelleil A."/>
            <person name="Alvarado L."/>
            <person name="Arachchi H.M."/>
            <person name="Berlin A.M."/>
            <person name="Chapman S.B."/>
            <person name="Goldberg J."/>
            <person name="Griggs A."/>
            <person name="Gujja S."/>
            <person name="Hansen M."/>
            <person name="Howarth C."/>
            <person name="Imamovic A."/>
            <person name="Larimer J."/>
            <person name="McCowan C."/>
            <person name="Montmayeur A."/>
            <person name="Murphy C."/>
            <person name="Neiman D."/>
            <person name="Pearson M."/>
            <person name="Priest M."/>
            <person name="Roberts A."/>
            <person name="Saif S."/>
            <person name="Shea T."/>
            <person name="Sisk P."/>
            <person name="Sykes S."/>
            <person name="Wortman J."/>
            <person name="Nusbaum C."/>
            <person name="Birren B."/>
        </authorList>
    </citation>
    <scope>NUCLEOTIDE SEQUENCE [LARGE SCALE GENOMIC DNA]</scope>
    <source>
        <strain evidence="3">race PST-78</strain>
    </source>
</reference>
<accession>A0A0L0UPL6</accession>
<dbReference type="OrthoDB" id="496981at2759"/>
<keyword evidence="1" id="KW-0732">Signal</keyword>
<gene>
    <name evidence="2" type="ORF">PSTG_17543</name>
</gene>
<sequence>WQLLLTILTTLSILYSLHQALLPLPPPLEHHSLQLSSISGFFIQDQLNSDPSQFHIYHPNSSFGLINNRSPDRWIKFKEQINHLLKNSPSDLRYK</sequence>
<keyword evidence="3" id="KW-1185">Reference proteome</keyword>
<name>A0A0L0UPL6_9BASI</name>